<dbReference type="GO" id="GO:0030246">
    <property type="term" value="F:carbohydrate binding"/>
    <property type="evidence" value="ECO:0007669"/>
    <property type="project" value="InterPro"/>
</dbReference>
<dbReference type="SUPFAM" id="SSF49452">
    <property type="entry name" value="Starch-binding domain-like"/>
    <property type="match status" value="1"/>
</dbReference>
<organism evidence="1">
    <name type="scientific">viral metagenome</name>
    <dbReference type="NCBI Taxonomy" id="1070528"/>
    <lineage>
        <taxon>unclassified sequences</taxon>
        <taxon>metagenomes</taxon>
        <taxon>organismal metagenomes</taxon>
    </lineage>
</organism>
<sequence>MTTPINVIVNGHSIIHEMDNVSITHNAGEFCQQVDLKFVSQTVWEQCDPKVNKGQLVIKVVIGATTYQFLCEERDTIVEPKGVVFSVWGRSKQALLAVPYSTTITDTEESSHPWQTGNTTISEVLAYVLTYCSYGVTVNWNVPGFETTIIYQDTLSANDASPIEIISMLAEAVGAILAPQIDGSLSIEPYSVEAQTPVALYNDYDDIVQLSETTEHNTGYNVVTVYGYDSSPSDSVKSFLAVVAVDEDATNYPGRDHLVKVYYYHSKGDNPIVQFSYTYGVIEGASDEFPTPITEEVTEVVDLYWGIGNTSYIDIDGNSEVTGDTTIPYATTSYTYTVYYKKYYLRSSILGENDAFFYFEDKSAYQLYSYTISGVSRDVYDGIEMKWSDGIVTGMGKSAVGAYVGVDLYNPAGIAVVDKGNTSGDSMSQYRWDIQPSITDQLTFVDGEAILSYPFKRLESFTWRSPIRYPVSYEVGSKRIKCNRLMDNTTEYRATASITYRTEYDTYRFFVSNSYEGNNLDVWFILEGSDDLKVLGGHWSSQEVSGIGSIVVQSIYTNGNAMLRAIIELDGIYKGYTENDGLLVIPNVNTGTHTITWSKEGYETVEQTVNITFSDFIVRT</sequence>
<dbReference type="EMBL" id="MT142455">
    <property type="protein sequence ID" value="QJA81322.1"/>
    <property type="molecule type" value="Genomic_DNA"/>
</dbReference>
<dbReference type="InterPro" id="IPR013784">
    <property type="entry name" value="Carb-bd-like_fold"/>
</dbReference>
<name>A0A6M3KHJ2_9ZZZZ</name>
<dbReference type="SUPFAM" id="SSF69279">
    <property type="entry name" value="Phage tail proteins"/>
    <property type="match status" value="1"/>
</dbReference>
<protein>
    <submittedName>
        <fullName evidence="1">Uncharacterized protein</fullName>
    </submittedName>
</protein>
<gene>
    <name evidence="1" type="ORF">MM415A00555_0013</name>
</gene>
<accession>A0A6M3KHJ2</accession>
<proteinExistence type="predicted"/>
<evidence type="ECO:0000313" key="1">
    <source>
        <dbReference type="EMBL" id="QJA81322.1"/>
    </source>
</evidence>
<dbReference type="Gene3D" id="2.60.40.1120">
    <property type="entry name" value="Carboxypeptidase-like, regulatory domain"/>
    <property type="match status" value="1"/>
</dbReference>
<reference evidence="1" key="1">
    <citation type="submission" date="2020-03" db="EMBL/GenBank/DDBJ databases">
        <title>The deep terrestrial virosphere.</title>
        <authorList>
            <person name="Holmfeldt K."/>
            <person name="Nilsson E."/>
            <person name="Simone D."/>
            <person name="Lopez-Fernandez M."/>
            <person name="Wu X."/>
            <person name="de Brujin I."/>
            <person name="Lundin D."/>
            <person name="Andersson A."/>
            <person name="Bertilsson S."/>
            <person name="Dopson M."/>
        </authorList>
    </citation>
    <scope>NUCLEOTIDE SEQUENCE</scope>
    <source>
        <strain evidence="1">MM415A00555</strain>
    </source>
</reference>
<dbReference type="AlphaFoldDB" id="A0A6M3KHJ2"/>